<comment type="caution">
    <text evidence="1">The sequence shown here is derived from an EMBL/GenBank/DDBJ whole genome shotgun (WGS) entry which is preliminary data.</text>
</comment>
<accession>A0ACA9L5C9</accession>
<gene>
    <name evidence="1" type="ORF">SPELUC_LOCUS3472</name>
</gene>
<reference evidence="1" key="1">
    <citation type="submission" date="2021-06" db="EMBL/GenBank/DDBJ databases">
        <authorList>
            <person name="Kallberg Y."/>
            <person name="Tangrot J."/>
            <person name="Rosling A."/>
        </authorList>
    </citation>
    <scope>NUCLEOTIDE SEQUENCE</scope>
    <source>
        <strain evidence="1">28 12/20/2015</strain>
    </source>
</reference>
<protein>
    <submittedName>
        <fullName evidence="1">16073_t:CDS:1</fullName>
    </submittedName>
</protein>
<proteinExistence type="predicted"/>
<dbReference type="EMBL" id="CAJVPW010002654">
    <property type="protein sequence ID" value="CAG8510900.1"/>
    <property type="molecule type" value="Genomic_DNA"/>
</dbReference>
<evidence type="ECO:0000313" key="1">
    <source>
        <dbReference type="EMBL" id="CAG8510900.1"/>
    </source>
</evidence>
<organism evidence="1 2">
    <name type="scientific">Cetraspora pellucida</name>
    <dbReference type="NCBI Taxonomy" id="1433469"/>
    <lineage>
        <taxon>Eukaryota</taxon>
        <taxon>Fungi</taxon>
        <taxon>Fungi incertae sedis</taxon>
        <taxon>Mucoromycota</taxon>
        <taxon>Glomeromycotina</taxon>
        <taxon>Glomeromycetes</taxon>
        <taxon>Diversisporales</taxon>
        <taxon>Gigasporaceae</taxon>
        <taxon>Cetraspora</taxon>
    </lineage>
</organism>
<name>A0ACA9L5C9_9GLOM</name>
<sequence length="330" mass="38365">MLTPKTLKKLQEEQKKLDEFIVQKNNITDNFKTGKSFIRTKIALLAQEELIDCLHFYLSWVNAFQIDFADYNFKKFALEPDYNELLLAIFAETEKFSINPPLNTTIRQKENVVISSNGRITTNKRIAEQIRDEIIKRSKKQRCAGVYLKSEVIKKRKIEQLEKELTIFVGKLERIRSNQISLELLKGLIISYGKGKKSLKEIASLRISPNNELVVRSFEPGLTSLISKTILDKKLGYKVERITKEEVYFTLTSIATEDKEKLIKEVKLITEGGKKEFRIIHQEIKNWLKKSSGLSQDQKKNYEKQSDELVKGYQNKLLKAEEKKIKELNS</sequence>
<dbReference type="Proteomes" id="UP000789366">
    <property type="component" value="Unassembled WGS sequence"/>
</dbReference>
<keyword evidence="2" id="KW-1185">Reference proteome</keyword>
<evidence type="ECO:0000313" key="2">
    <source>
        <dbReference type="Proteomes" id="UP000789366"/>
    </source>
</evidence>